<dbReference type="InterPro" id="IPR038826">
    <property type="entry name" value="CCDC178"/>
</dbReference>
<reference evidence="1" key="4">
    <citation type="submission" date="2025-09" db="UniProtKB">
        <authorList>
            <consortium name="Ensembl"/>
        </authorList>
    </citation>
    <scope>IDENTIFICATION</scope>
</reference>
<dbReference type="PANTHER" id="PTHR35088:SF1">
    <property type="entry name" value="COILED-COIL DOMAIN-CONTAINING PROTEIN 178"/>
    <property type="match status" value="1"/>
</dbReference>
<dbReference type="EMBL" id="CABD030108924">
    <property type="status" value="NOT_ANNOTATED_CDS"/>
    <property type="molecule type" value="Genomic_DNA"/>
</dbReference>
<dbReference type="Bgee" id="ENSGGOG00000023038">
    <property type="expression patterns" value="Expressed in testis and 1 other cell type or tissue"/>
</dbReference>
<evidence type="ECO:0000313" key="2">
    <source>
        <dbReference type="Proteomes" id="UP000001519"/>
    </source>
</evidence>
<dbReference type="Ensembl" id="ENSGGOT00000042469.1">
    <property type="protein sequence ID" value="ENSGGOP00000033810.1"/>
    <property type="gene ID" value="ENSGGOG00000023038.2"/>
</dbReference>
<dbReference type="PANTHER" id="PTHR35088">
    <property type="entry name" value="COILED-COIL DOMAIN-CONTAINING PROTEIN 178"/>
    <property type="match status" value="1"/>
</dbReference>
<dbReference type="EMBL" id="CABD030108923">
    <property type="status" value="NOT_ANNOTATED_CDS"/>
    <property type="molecule type" value="Genomic_DNA"/>
</dbReference>
<reference evidence="1 2" key="2">
    <citation type="journal article" date="2012" name="Nature">
        <title>Insights into hominid evolution from the gorilla genome sequence.</title>
        <authorList>
            <person name="Scally A."/>
            <person name="Dutheil J.Y."/>
            <person name="Hillier L.W."/>
            <person name="Jordan G.E."/>
            <person name="Goodhead I."/>
            <person name="Herrero J."/>
            <person name="Hobolth A."/>
            <person name="Lappalainen T."/>
            <person name="Mailund T."/>
            <person name="Marques-Bonet T."/>
            <person name="McCarthy S."/>
            <person name="Montgomery S.H."/>
            <person name="Schwalie P.C."/>
            <person name="Tang Y.A."/>
            <person name="Ward M.C."/>
            <person name="Xue Y."/>
            <person name="Yngvadottir B."/>
            <person name="Alkan C."/>
            <person name="Andersen L.N."/>
            <person name="Ayub Q."/>
            <person name="Ball E.V."/>
            <person name="Beal K."/>
            <person name="Bradley B.J."/>
            <person name="Chen Y."/>
            <person name="Clee C.M."/>
            <person name="Fitzgerald S."/>
            <person name="Graves T.A."/>
            <person name="Gu Y."/>
            <person name="Heath P."/>
            <person name="Heger A."/>
            <person name="Karakoc E."/>
            <person name="Kolb-Kokocinski A."/>
            <person name="Laird G.K."/>
            <person name="Lunter G."/>
            <person name="Meader S."/>
            <person name="Mort M."/>
            <person name="Mullikin J.C."/>
            <person name="Munch K."/>
            <person name="O'Connor T.D."/>
            <person name="Phillips A.D."/>
            <person name="Prado-Martinez J."/>
            <person name="Rogers A.S."/>
            <person name="Sajjadian S."/>
            <person name="Schmidt D."/>
            <person name="Shaw K."/>
            <person name="Simpson J.T."/>
            <person name="Stenson P.D."/>
            <person name="Turner D.J."/>
            <person name="Vigilant L."/>
            <person name="Vilella A.J."/>
            <person name="Whitener W."/>
            <person name="Zhu B."/>
            <person name="Cooper D.N."/>
            <person name="de Jong P."/>
            <person name="Dermitzakis E.T."/>
            <person name="Eichler E.E."/>
            <person name="Flicek P."/>
            <person name="Goldman N."/>
            <person name="Mundy N.I."/>
            <person name="Ning Z."/>
            <person name="Odom D.T."/>
            <person name="Ponting C.P."/>
            <person name="Quail M.A."/>
            <person name="Ryder O.A."/>
            <person name="Searle S.M."/>
            <person name="Warren W.C."/>
            <person name="Wilson R.K."/>
            <person name="Schierup M.H."/>
            <person name="Rogers J."/>
            <person name="Tyler-Smith C."/>
            <person name="Durbin R."/>
        </authorList>
    </citation>
    <scope>NUCLEOTIDE SEQUENCE [LARGE SCALE GENOMIC DNA]</scope>
</reference>
<reference evidence="2" key="1">
    <citation type="submission" date="2011-05" db="EMBL/GenBank/DDBJ databases">
        <title>Insights into the evolution of the great apes provided by the gorilla genome.</title>
        <authorList>
            <person name="Scally A."/>
        </authorList>
    </citation>
    <scope>NUCLEOTIDE SEQUENCE [LARGE SCALE GENOMIC DNA]</scope>
</reference>
<dbReference type="EMBL" id="CABD030108919">
    <property type="status" value="NOT_ANNOTATED_CDS"/>
    <property type="molecule type" value="Genomic_DNA"/>
</dbReference>
<dbReference type="EMBL" id="CABD030108921">
    <property type="status" value="NOT_ANNOTATED_CDS"/>
    <property type="molecule type" value="Genomic_DNA"/>
</dbReference>
<dbReference type="AlphaFoldDB" id="A0A2I2YFU4"/>
<dbReference type="EMBL" id="CABD030108920">
    <property type="status" value="NOT_ANNOTATED_CDS"/>
    <property type="molecule type" value="Genomic_DNA"/>
</dbReference>
<sequence length="187" mass="21227">MTENKTVSSSSTRDDQTNIGLTCQEVKALREKAWSRTNEGNATSQSLVLYGASKENSEGFHESKMTNTEGVNKGIYFSYPCRRHSCAVVNIPAPCVNKMISHIQDVESKIQEHLKRLCQLQRRMHTLWQEHFKLVVLFSQMRLANFQTDSQESIQKILAVQEESSNLKQHILGFFQTLTDGACENDG</sequence>
<organism evidence="1 2">
    <name type="scientific">Gorilla gorilla gorilla</name>
    <name type="common">Western lowland gorilla</name>
    <dbReference type="NCBI Taxonomy" id="9595"/>
    <lineage>
        <taxon>Eukaryota</taxon>
        <taxon>Metazoa</taxon>
        <taxon>Chordata</taxon>
        <taxon>Craniata</taxon>
        <taxon>Vertebrata</taxon>
        <taxon>Euteleostomi</taxon>
        <taxon>Mammalia</taxon>
        <taxon>Eutheria</taxon>
        <taxon>Euarchontoglires</taxon>
        <taxon>Primates</taxon>
        <taxon>Haplorrhini</taxon>
        <taxon>Catarrhini</taxon>
        <taxon>Hominidae</taxon>
        <taxon>Gorilla</taxon>
    </lineage>
</organism>
<accession>A0A2I2YFU4</accession>
<name>A0A2I2YFU4_GORGO</name>
<keyword evidence="2" id="KW-1185">Reference proteome</keyword>
<dbReference type="EMBL" id="CABD030108922">
    <property type="status" value="NOT_ANNOTATED_CDS"/>
    <property type="molecule type" value="Genomic_DNA"/>
</dbReference>
<dbReference type="EMBL" id="CABD030108916">
    <property type="status" value="NOT_ANNOTATED_CDS"/>
    <property type="molecule type" value="Genomic_DNA"/>
</dbReference>
<evidence type="ECO:0000313" key="1">
    <source>
        <dbReference type="Ensembl" id="ENSGGOP00000033810.1"/>
    </source>
</evidence>
<reference evidence="1" key="3">
    <citation type="submission" date="2025-08" db="UniProtKB">
        <authorList>
            <consortium name="Ensembl"/>
        </authorList>
    </citation>
    <scope>IDENTIFICATION</scope>
</reference>
<protein>
    <submittedName>
        <fullName evidence="1">Coiled-coil domain containing 178</fullName>
    </submittedName>
</protein>
<proteinExistence type="predicted"/>
<dbReference type="EMBL" id="CABD030108917">
    <property type="status" value="NOT_ANNOTATED_CDS"/>
    <property type="molecule type" value="Genomic_DNA"/>
</dbReference>
<dbReference type="Proteomes" id="UP000001519">
    <property type="component" value="Chromosome 18"/>
</dbReference>
<dbReference type="GeneTree" id="ENSGT00390000012215"/>
<dbReference type="EMBL" id="CABD030108918">
    <property type="status" value="NOT_ANNOTATED_CDS"/>
    <property type="molecule type" value="Genomic_DNA"/>
</dbReference>